<dbReference type="Proteomes" id="UP000242320">
    <property type="component" value="Unassembled WGS sequence"/>
</dbReference>
<keyword evidence="2" id="KW-0732">Signal</keyword>
<dbReference type="InterPro" id="IPR028081">
    <property type="entry name" value="Leu-bd"/>
</dbReference>
<evidence type="ECO:0000313" key="5">
    <source>
        <dbReference type="Proteomes" id="UP000242320"/>
    </source>
</evidence>
<evidence type="ECO:0000256" key="1">
    <source>
        <dbReference type="ARBA" id="ARBA00010062"/>
    </source>
</evidence>
<name>A0A1X2KJT9_9MYCO</name>
<dbReference type="Pfam" id="PF13458">
    <property type="entry name" value="Peripla_BP_6"/>
    <property type="match status" value="1"/>
</dbReference>
<dbReference type="EMBL" id="NCXM01000043">
    <property type="protein sequence ID" value="OSC22018.1"/>
    <property type="molecule type" value="Genomic_DNA"/>
</dbReference>
<protein>
    <recommendedName>
        <fullName evidence="3">Leucine-binding protein domain-containing protein</fullName>
    </recommendedName>
</protein>
<dbReference type="OrthoDB" id="3205221at2"/>
<accession>A0A1X2KJT9</accession>
<comment type="similarity">
    <text evidence="1">Belongs to the leucine-binding protein family.</text>
</comment>
<reference evidence="4 5" key="1">
    <citation type="submission" date="2017-04" db="EMBL/GenBank/DDBJ databases">
        <title>The new phylogeny of genus Mycobacterium.</title>
        <authorList>
            <person name="Tortoli E."/>
            <person name="Trovato A."/>
            <person name="Cirillo D.M."/>
        </authorList>
    </citation>
    <scope>NUCLEOTIDE SEQUENCE [LARGE SCALE GENOMIC DNA]</scope>
    <source>
        <strain evidence="4 5">DSM 45247</strain>
    </source>
</reference>
<dbReference type="AlphaFoldDB" id="A0A1X2KJT9"/>
<dbReference type="SUPFAM" id="SSF53822">
    <property type="entry name" value="Periplasmic binding protein-like I"/>
    <property type="match status" value="1"/>
</dbReference>
<evidence type="ECO:0000313" key="4">
    <source>
        <dbReference type="EMBL" id="OSC22018.1"/>
    </source>
</evidence>
<proteinExistence type="inferred from homology"/>
<dbReference type="RefSeq" id="WP_085292788.1">
    <property type="nucleotide sequence ID" value="NZ_NCXM01000043.1"/>
</dbReference>
<sequence length="340" mass="36067">MRVAARAVLVTPLSGPLARFGIAGASALALWADSSGVSLEVIDAYPSAASAMRAAEASRPNVVFGPYGSGPALAAAAASTGVVWNHGGATARLARPAYPRVVNVESPAYRYLARVLETLVADGLGVGSEVVIVHVDTGFGREVAEGAATVARRLGLRRRSVTFRPGRARDMLAQVPAGDVLLSAGSFDDDVAIAQWASEHRWCAVGLVAAGVDELRHAIGDRVEGLYGPCQWFDDGTDDPADGPNSEWFSHRYRDANGTEPPYPAAAAFAAGVVWQRCVQEADTSESLPVMAASQQLDTTTLFGRFRVDPVTGVQTGHQIRIVQWRDGQRVLVDQPPRRK</sequence>
<dbReference type="Gene3D" id="3.40.50.2300">
    <property type="match status" value="2"/>
</dbReference>
<dbReference type="InterPro" id="IPR051010">
    <property type="entry name" value="BCAA_transport"/>
</dbReference>
<organism evidence="4 5">
    <name type="scientific">Mycolicibacterium vulneris</name>
    <dbReference type="NCBI Taxonomy" id="547163"/>
    <lineage>
        <taxon>Bacteria</taxon>
        <taxon>Bacillati</taxon>
        <taxon>Actinomycetota</taxon>
        <taxon>Actinomycetes</taxon>
        <taxon>Mycobacteriales</taxon>
        <taxon>Mycobacteriaceae</taxon>
        <taxon>Mycolicibacterium</taxon>
    </lineage>
</organism>
<gene>
    <name evidence="4" type="ORF">B8W69_27165</name>
</gene>
<comment type="caution">
    <text evidence="4">The sequence shown here is derived from an EMBL/GenBank/DDBJ whole genome shotgun (WGS) entry which is preliminary data.</text>
</comment>
<feature type="domain" description="Leucine-binding protein" evidence="3">
    <location>
        <begin position="9"/>
        <end position="328"/>
    </location>
</feature>
<evidence type="ECO:0000259" key="3">
    <source>
        <dbReference type="Pfam" id="PF13458"/>
    </source>
</evidence>
<dbReference type="InterPro" id="IPR028082">
    <property type="entry name" value="Peripla_BP_I"/>
</dbReference>
<keyword evidence="5" id="KW-1185">Reference proteome</keyword>
<evidence type="ECO:0000256" key="2">
    <source>
        <dbReference type="ARBA" id="ARBA00022729"/>
    </source>
</evidence>
<dbReference type="PANTHER" id="PTHR30483">
    <property type="entry name" value="LEUCINE-SPECIFIC-BINDING PROTEIN"/>
    <property type="match status" value="1"/>
</dbReference>